<dbReference type="InterPro" id="IPR027417">
    <property type="entry name" value="P-loop_NTPase"/>
</dbReference>
<dbReference type="InterPro" id="IPR011990">
    <property type="entry name" value="TPR-like_helical_dom_sf"/>
</dbReference>
<dbReference type="SUPFAM" id="SSF52540">
    <property type="entry name" value="P-loop containing nucleoside triphosphate hydrolases"/>
    <property type="match status" value="1"/>
</dbReference>
<feature type="non-terminal residue" evidence="3">
    <location>
        <position position="1"/>
    </location>
</feature>
<evidence type="ECO:0000259" key="1">
    <source>
        <dbReference type="Pfam" id="PF00931"/>
    </source>
</evidence>
<evidence type="ECO:0000313" key="4">
    <source>
        <dbReference type="Proteomes" id="UP000286045"/>
    </source>
</evidence>
<accession>A0A439CPM1</accession>
<organism evidence="3 4">
    <name type="scientific">Xylaria grammica</name>
    <dbReference type="NCBI Taxonomy" id="363999"/>
    <lineage>
        <taxon>Eukaryota</taxon>
        <taxon>Fungi</taxon>
        <taxon>Dikarya</taxon>
        <taxon>Ascomycota</taxon>
        <taxon>Pezizomycotina</taxon>
        <taxon>Sordariomycetes</taxon>
        <taxon>Xylariomycetidae</taxon>
        <taxon>Xylariales</taxon>
        <taxon>Xylariaceae</taxon>
        <taxon>Xylaria</taxon>
    </lineage>
</organism>
<dbReference type="Gene3D" id="3.40.50.1580">
    <property type="entry name" value="Nucleoside phosphorylase domain"/>
    <property type="match status" value="1"/>
</dbReference>
<feature type="domain" description="NB-ARC" evidence="1">
    <location>
        <begin position="367"/>
        <end position="508"/>
    </location>
</feature>
<gene>
    <name evidence="3" type="ORF">EKO27_g10996</name>
</gene>
<dbReference type="InterPro" id="IPR053137">
    <property type="entry name" value="NLR-like"/>
</dbReference>
<dbReference type="EMBL" id="RYZI01000632">
    <property type="protein sequence ID" value="RWA04108.1"/>
    <property type="molecule type" value="Genomic_DNA"/>
</dbReference>
<sequence>GMGAVGMEMGTGMDMVTGTGMGAVGMEMGMSKVYRQIKRDDGKSLAYDILETPRNIIAPKDAAAGEMLDEELVDLPQNSTDSNMYSFGRIGEHNVVVACLPAGQIGTNSAATVASQMRSSFPALRFGLLVGIGGGVPSNDNDIRLGDVVISLPTGQHGGVIQYDIGKTTPSGHVRTGSLNAPPQILLNALNKLRSNVIRRRTRLGERLTRFSCLPHFTSPGPDHDKLYLASSQATEPISRITRLTQEPVLFLGTIASGNQVMKDGTNDLWQPYAAATAAAYGKELLCLIPPLRGGDVDSWKEKTTIPRAAFQEIVSLTKHSVIKVSSLPYIGVPYIQNMAFFDRPHQLQRLHQILCANRSNVPSMVTASLVGPAGHGKTQIALQYIYLHINEYDLIMWCNAESRLKLAESISAHAQALKLISTAPSLPDDHKFATVARWLVASSSTVKWLLLFDNVEDFEVVRPLWPIAKSGSILITTRNSMLARLYTSQQVEIPLLTGAEGVIFLESFTSPPVLPHASEEERAIYEIVKRSGHLPLVLDLVRHHALGTGYSFAQFLRAHEQFEELLMNEDYSSYLRTEFYPVPLAATLTIGLEKTSPEARNIMSIIAFLDPDEIPVELFEITTTEMVDFGPLEPDLLPELSQWAENQLNDLNTRERALGEVKNRSLVTTLQAKRALRVHRMTQSAIAHVMKPSETVKWFNNAVLRLNVVFPWQEKSWSLYESWADCEKYAPHVAALIKAYAKLRSDVGYPITLCETIRRCSWYLFEKSEYEEASAMIDPAIRICEEAMSRGIETGYPNDWYIPRLVADLYSQKGVIAFAADHRGHGLEWHQKGREIRQQVLDNFDDEGDPDAMQIRRYDNNIANSLLAENMPHEALDLLQRVYTESKNSEFSSSEPSLLPLNLSLCYQELGRFDEAAQMLDEAYAIIEPAFGSEGQQMSS</sequence>
<dbReference type="Gene3D" id="3.40.50.300">
    <property type="entry name" value="P-loop containing nucleotide triphosphate hydrolases"/>
    <property type="match status" value="1"/>
</dbReference>
<dbReference type="PANTHER" id="PTHR46082:SF11">
    <property type="entry name" value="AAA+ ATPASE DOMAIN-CONTAINING PROTEIN-RELATED"/>
    <property type="match status" value="1"/>
</dbReference>
<dbReference type="Pfam" id="PF00931">
    <property type="entry name" value="NB-ARC"/>
    <property type="match status" value="1"/>
</dbReference>
<proteinExistence type="predicted"/>
<dbReference type="Proteomes" id="UP000286045">
    <property type="component" value="Unassembled WGS sequence"/>
</dbReference>
<dbReference type="SUPFAM" id="SSF53167">
    <property type="entry name" value="Purine and uridine phosphorylases"/>
    <property type="match status" value="1"/>
</dbReference>
<dbReference type="SUPFAM" id="SSF48452">
    <property type="entry name" value="TPR-like"/>
    <property type="match status" value="1"/>
</dbReference>
<dbReference type="PANTHER" id="PTHR46082">
    <property type="entry name" value="ATP/GTP-BINDING PROTEIN-RELATED"/>
    <property type="match status" value="1"/>
</dbReference>
<keyword evidence="4" id="KW-1185">Reference proteome</keyword>
<feature type="domain" description="DUF7779" evidence="2">
    <location>
        <begin position="593"/>
        <end position="695"/>
    </location>
</feature>
<dbReference type="Pfam" id="PF13374">
    <property type="entry name" value="TPR_10"/>
    <property type="match status" value="1"/>
</dbReference>
<dbReference type="AlphaFoldDB" id="A0A439CPM1"/>
<dbReference type="Gene3D" id="1.25.40.10">
    <property type="entry name" value="Tetratricopeptide repeat domain"/>
    <property type="match status" value="1"/>
</dbReference>
<dbReference type="GO" id="GO:0009116">
    <property type="term" value="P:nucleoside metabolic process"/>
    <property type="evidence" value="ECO:0007669"/>
    <property type="project" value="InterPro"/>
</dbReference>
<evidence type="ECO:0000259" key="2">
    <source>
        <dbReference type="Pfam" id="PF25000"/>
    </source>
</evidence>
<protein>
    <submittedName>
        <fullName evidence="3">Uncharacterized protein</fullName>
    </submittedName>
</protein>
<dbReference type="InterPro" id="IPR056681">
    <property type="entry name" value="DUF7779"/>
</dbReference>
<reference evidence="3 4" key="1">
    <citation type="submission" date="2018-12" db="EMBL/GenBank/DDBJ databases">
        <title>Draft genome sequence of Xylaria grammica IHI A82.</title>
        <authorList>
            <person name="Buettner E."/>
            <person name="Kellner H."/>
        </authorList>
    </citation>
    <scope>NUCLEOTIDE SEQUENCE [LARGE SCALE GENOMIC DNA]</scope>
    <source>
        <strain evidence="3 4">IHI A82</strain>
    </source>
</reference>
<dbReference type="InterPro" id="IPR002182">
    <property type="entry name" value="NB-ARC"/>
</dbReference>
<comment type="caution">
    <text evidence="3">The sequence shown here is derived from an EMBL/GenBank/DDBJ whole genome shotgun (WGS) entry which is preliminary data.</text>
</comment>
<name>A0A439CPM1_9PEZI</name>
<dbReference type="Pfam" id="PF25000">
    <property type="entry name" value="DUF7779"/>
    <property type="match status" value="1"/>
</dbReference>
<dbReference type="InterPro" id="IPR035994">
    <property type="entry name" value="Nucleoside_phosphorylase_sf"/>
</dbReference>
<evidence type="ECO:0000313" key="3">
    <source>
        <dbReference type="EMBL" id="RWA04108.1"/>
    </source>
</evidence>
<dbReference type="GO" id="GO:0003824">
    <property type="term" value="F:catalytic activity"/>
    <property type="evidence" value="ECO:0007669"/>
    <property type="project" value="InterPro"/>
</dbReference>
<dbReference type="GO" id="GO:0043531">
    <property type="term" value="F:ADP binding"/>
    <property type="evidence" value="ECO:0007669"/>
    <property type="project" value="InterPro"/>
</dbReference>